<dbReference type="GO" id="GO:0003676">
    <property type="term" value="F:nucleic acid binding"/>
    <property type="evidence" value="ECO:0007669"/>
    <property type="project" value="InterPro"/>
</dbReference>
<dbReference type="RefSeq" id="WP_090262884.1">
    <property type="nucleotide sequence ID" value="NZ_FNDS01000004.1"/>
</dbReference>
<keyword evidence="15" id="KW-1185">Reference proteome</keyword>
<dbReference type="InterPro" id="IPR004805">
    <property type="entry name" value="DnaE2/DnaE/PolC"/>
</dbReference>
<dbReference type="InterPro" id="IPR003141">
    <property type="entry name" value="Pol/His_phosphatase_N"/>
</dbReference>
<dbReference type="FunFam" id="3.20.20.140:FF:000028">
    <property type="entry name" value="DNA polymerase III subunit alpha"/>
    <property type="match status" value="1"/>
</dbReference>
<comment type="subcellular location">
    <subcellularLocation>
        <location evidence="1">Cytoplasm</location>
    </subcellularLocation>
</comment>
<dbReference type="InterPro" id="IPR041931">
    <property type="entry name" value="DNA_pol3_alpha_thumb_dom"/>
</dbReference>
<dbReference type="Gene3D" id="3.20.20.140">
    <property type="entry name" value="Metal-dependent hydrolases"/>
    <property type="match status" value="1"/>
</dbReference>
<sequence length="1175" mass="131271">MTATFVHLRLHTEYSLVDGLVRVKPLVKAVGGAGMPAVAVTDQSNMCSLVKFYKTAMGAGIKPICGADIWLASRDEDGPLSRLTLLVMNAKGYRNLTELISRGWSDGQRNGEIIIEREWVKEAAEGLIALSGAKEGEIGHALLNGEPALAEALLNEWLAVFPDRFYLEVQRTSRVNDEEHLHAAVALAERCAAPLVATNDVRFIKQADFEAHETRVCIGEGRALDDPRRSRNYSDQQYLKSPEEMAELFSDLPEALENTVEIARRCNIEVQLGKYFLPNFPIPEGMTIDDYLRKVSYEGLEERLAVLWPKETTPDYEEKRQLYIDRLEFELGTIIQMGFPGYFLIVMDFIKWAKNNGVPVGPGRGSGAGSLVAYVLKITDLDPLAYDLLFERFLNPERISMPDFDVDFCMEGRDRVIDYVAGAYGRNAVSQIITFGTMAAKAVVRDVARVQGKSYGLADKLSKMIPFEVGMTLEKAFEQEEMLRDFLKSDEEAQEIWDMALKLEGITRGTGKHAGGVVIAPTKLTDFSPIACDEEGGGLVTQFDKDDVEAAGLVKFDFLGLRTLTIIKWAMEIIHRVQRKNGEENLVDIDRIPLDDKKTYDLLQKAETTAVFQLESRGMKELIKKLKPDCLEDLIALVALFRPGPLQSGMVDDFINRKHGRAEVSYPHPDYQYAGLEPVLKPTYGIILYQEQVMQIAQVMAGYTLGGADMLRRAMGKKKPEEMAKQRGGFIEGCANNNIDKDLAGNIFDLVEKFAGYGFNKSHSAAYGLVSYQTAWLKTHYPAPFMAAVLTADMQNTDKVVTLIEECRHMKLRILAPDVNNSEFRFTVDDEGQIVYGLGAIKGVGEGPVEAITECRAEGGPFNTLFDFCDRVDLKRINKRTLDALIRSGALDRLGPYFHEEVKAYHANVDRNRAVLLAAMEEAIQAAEQTARSHDSGHMDLFGGLFAEPEADVYANHRKAKELNLKERLKGEKDTLGLYLTGHPIDEYEGEVRRFARQRIVELKPARDTQTVAGLIVNLRVMKNKRGDKMGFVTLDDRSGRIEASLFAEAFAANQALLQTDSLVVIEGEVSQDDFSGGLRLRAKRVMGLEEARTGLAESLRLKVQADALKGDRLRWLGELCGRHRGNCPVTVDYSGNEARALLQFGDDWRIDPTDALIQALRDQFGRDNVFLNYR</sequence>
<keyword evidence="9" id="KW-0239">DNA-directed DNA polymerase</keyword>
<dbReference type="InterPro" id="IPR016195">
    <property type="entry name" value="Pol/histidinol_Pase-like"/>
</dbReference>
<dbReference type="InterPro" id="IPR040982">
    <property type="entry name" value="DNA_pol3_finger"/>
</dbReference>
<keyword evidence="5" id="KW-0963">Cytoplasm</keyword>
<dbReference type="Gene3D" id="2.40.50.140">
    <property type="entry name" value="Nucleic acid-binding proteins"/>
    <property type="match status" value="1"/>
</dbReference>
<evidence type="ECO:0000256" key="9">
    <source>
        <dbReference type="ARBA" id="ARBA00022932"/>
    </source>
</evidence>
<dbReference type="Proteomes" id="UP000199636">
    <property type="component" value="Unassembled WGS sequence"/>
</dbReference>
<dbReference type="FunFam" id="1.10.10.1600:FF:000001">
    <property type="entry name" value="DNA polymerase III subunit alpha"/>
    <property type="match status" value="1"/>
</dbReference>
<evidence type="ECO:0000256" key="3">
    <source>
        <dbReference type="ARBA" id="ARBA00012417"/>
    </source>
</evidence>
<evidence type="ECO:0000256" key="10">
    <source>
        <dbReference type="ARBA" id="ARBA00025611"/>
    </source>
</evidence>
<dbReference type="InterPro" id="IPR029460">
    <property type="entry name" value="DNAPol_HHH"/>
</dbReference>
<dbReference type="NCBIfam" id="NF004226">
    <property type="entry name" value="PRK05673.1"/>
    <property type="match status" value="1"/>
</dbReference>
<dbReference type="STRING" id="428992.SAMN05216272_104486"/>
<dbReference type="PANTHER" id="PTHR32294">
    <property type="entry name" value="DNA POLYMERASE III SUBUNIT ALPHA"/>
    <property type="match status" value="1"/>
</dbReference>
<dbReference type="OrthoDB" id="9803237at2"/>
<keyword evidence="7" id="KW-0548">Nucleotidyltransferase</keyword>
<dbReference type="GO" id="GO:0003887">
    <property type="term" value="F:DNA-directed DNA polymerase activity"/>
    <property type="evidence" value="ECO:0007669"/>
    <property type="project" value="UniProtKB-KW"/>
</dbReference>
<dbReference type="EMBL" id="FNDS01000004">
    <property type="protein sequence ID" value="SDH97980.1"/>
    <property type="molecule type" value="Genomic_DNA"/>
</dbReference>
<evidence type="ECO:0000313" key="15">
    <source>
        <dbReference type="Proteomes" id="UP000199636"/>
    </source>
</evidence>
<evidence type="ECO:0000256" key="8">
    <source>
        <dbReference type="ARBA" id="ARBA00022705"/>
    </source>
</evidence>
<keyword evidence="6" id="KW-0808">Transferase</keyword>
<evidence type="ECO:0000256" key="12">
    <source>
        <dbReference type="ARBA" id="ARBA00049244"/>
    </source>
</evidence>
<dbReference type="GO" id="GO:0006260">
    <property type="term" value="P:DNA replication"/>
    <property type="evidence" value="ECO:0007669"/>
    <property type="project" value="UniProtKB-KW"/>
</dbReference>
<comment type="subunit">
    <text evidence="11">DNA polymerase III contains a core (composed of alpha, epsilon and theta chains) that associates with a tau subunit. This core dimerizes to form the POLIII' complex. PolIII' associates with the gamma complex (composed of gamma, delta, delta', psi and chi chains) and with the beta chain to form the complete DNA polymerase III complex.</text>
</comment>
<reference evidence="15" key="1">
    <citation type="submission" date="2016-10" db="EMBL/GenBank/DDBJ databases">
        <authorList>
            <person name="Varghese N."/>
            <person name="Submissions S."/>
        </authorList>
    </citation>
    <scope>NUCLEOTIDE SEQUENCE [LARGE SCALE GENOMIC DNA]</scope>
    <source>
        <strain evidence="15">CCM 7469</strain>
    </source>
</reference>
<evidence type="ECO:0000259" key="13">
    <source>
        <dbReference type="SMART" id="SM00481"/>
    </source>
</evidence>
<dbReference type="Pfam" id="PF01336">
    <property type="entry name" value="tRNA_anti-codon"/>
    <property type="match status" value="1"/>
</dbReference>
<dbReference type="Gene3D" id="1.10.150.870">
    <property type="match status" value="1"/>
</dbReference>
<evidence type="ECO:0000256" key="11">
    <source>
        <dbReference type="ARBA" id="ARBA00026073"/>
    </source>
</evidence>
<dbReference type="SMART" id="SM00481">
    <property type="entry name" value="POLIIIAc"/>
    <property type="match status" value="1"/>
</dbReference>
<evidence type="ECO:0000256" key="6">
    <source>
        <dbReference type="ARBA" id="ARBA00022679"/>
    </source>
</evidence>
<comment type="catalytic activity">
    <reaction evidence="12">
        <text>DNA(n) + a 2'-deoxyribonucleoside 5'-triphosphate = DNA(n+1) + diphosphate</text>
        <dbReference type="Rhea" id="RHEA:22508"/>
        <dbReference type="Rhea" id="RHEA-COMP:17339"/>
        <dbReference type="Rhea" id="RHEA-COMP:17340"/>
        <dbReference type="ChEBI" id="CHEBI:33019"/>
        <dbReference type="ChEBI" id="CHEBI:61560"/>
        <dbReference type="ChEBI" id="CHEBI:173112"/>
        <dbReference type="EC" id="2.7.7.7"/>
    </reaction>
</comment>
<evidence type="ECO:0000256" key="2">
    <source>
        <dbReference type="ARBA" id="ARBA00009496"/>
    </source>
</evidence>
<comment type="similarity">
    <text evidence="2">Belongs to the DNA polymerase type-C family. DnaE subfamily.</text>
</comment>
<dbReference type="PANTHER" id="PTHR32294:SF0">
    <property type="entry name" value="DNA POLYMERASE III SUBUNIT ALPHA"/>
    <property type="match status" value="1"/>
</dbReference>
<evidence type="ECO:0000256" key="4">
    <source>
        <dbReference type="ARBA" id="ARBA00019114"/>
    </source>
</evidence>
<evidence type="ECO:0000313" key="14">
    <source>
        <dbReference type="EMBL" id="SDH97980.1"/>
    </source>
</evidence>
<dbReference type="InterPro" id="IPR012340">
    <property type="entry name" value="NA-bd_OB-fold"/>
</dbReference>
<dbReference type="GO" id="GO:0005737">
    <property type="term" value="C:cytoplasm"/>
    <property type="evidence" value="ECO:0007669"/>
    <property type="project" value="UniProtKB-SubCell"/>
</dbReference>
<dbReference type="Pfam" id="PF02811">
    <property type="entry name" value="PHP"/>
    <property type="match status" value="1"/>
</dbReference>
<evidence type="ECO:0000256" key="7">
    <source>
        <dbReference type="ARBA" id="ARBA00022695"/>
    </source>
</evidence>
<accession>A0A1G8GUM8</accession>
<dbReference type="CDD" id="cd04485">
    <property type="entry name" value="DnaE_OBF"/>
    <property type="match status" value="1"/>
</dbReference>
<comment type="function">
    <text evidence="10">DNA polymerase III is a complex, multichain enzyme responsible for most of the replicative synthesis in bacteria. This DNA polymerase also exhibits 3' to 5' exonuclease activity. The alpha chain is the DNA polymerase.</text>
</comment>
<name>A0A1G8GUM8_9PSED</name>
<dbReference type="Pfam" id="PF20914">
    <property type="entry name" value="DNA_pol_IIIA_C"/>
    <property type="match status" value="1"/>
</dbReference>
<dbReference type="Pfam" id="PF14579">
    <property type="entry name" value="HHH_6"/>
    <property type="match status" value="1"/>
</dbReference>
<evidence type="ECO:0000256" key="1">
    <source>
        <dbReference type="ARBA" id="ARBA00004496"/>
    </source>
</evidence>
<keyword evidence="8" id="KW-0235">DNA replication</keyword>
<dbReference type="InterPro" id="IPR049821">
    <property type="entry name" value="PolIIIA_DnaE1_PHP"/>
</dbReference>
<dbReference type="FunFam" id="2.40.50.140:FF:000106">
    <property type="entry name" value="DNA polymerase III subunit alpha"/>
    <property type="match status" value="1"/>
</dbReference>
<feature type="domain" description="Polymerase/histidinol phosphatase N-terminal" evidence="13">
    <location>
        <begin position="6"/>
        <end position="73"/>
    </location>
</feature>
<organism evidence="14 15">
    <name type="scientific">Pseudomonas panipatensis</name>
    <dbReference type="NCBI Taxonomy" id="428992"/>
    <lineage>
        <taxon>Bacteria</taxon>
        <taxon>Pseudomonadati</taxon>
        <taxon>Pseudomonadota</taxon>
        <taxon>Gammaproteobacteria</taxon>
        <taxon>Pseudomonadales</taxon>
        <taxon>Pseudomonadaceae</taxon>
        <taxon>Pseudomonas</taxon>
    </lineage>
</organism>
<dbReference type="InterPro" id="IPR048472">
    <property type="entry name" value="DNA_pol_IIIA_C"/>
</dbReference>
<dbReference type="GO" id="GO:0008408">
    <property type="term" value="F:3'-5' exonuclease activity"/>
    <property type="evidence" value="ECO:0007669"/>
    <property type="project" value="InterPro"/>
</dbReference>
<dbReference type="InterPro" id="IPR004365">
    <property type="entry name" value="NA-bd_OB_tRNA"/>
</dbReference>
<dbReference type="CDD" id="cd07433">
    <property type="entry name" value="PHP_PolIIIA_DnaE1"/>
    <property type="match status" value="1"/>
</dbReference>
<dbReference type="AlphaFoldDB" id="A0A1G8GUM8"/>
<dbReference type="InterPro" id="IPR011708">
    <property type="entry name" value="DNA_pol3_alpha_NTPase_dom"/>
</dbReference>
<dbReference type="InterPro" id="IPR004013">
    <property type="entry name" value="PHP_dom"/>
</dbReference>
<protein>
    <recommendedName>
        <fullName evidence="4">DNA polymerase III subunit alpha</fullName>
        <ecNumber evidence="3">2.7.7.7</ecNumber>
    </recommendedName>
</protein>
<dbReference type="Pfam" id="PF07733">
    <property type="entry name" value="DNA_pol3_alpha"/>
    <property type="match status" value="1"/>
</dbReference>
<dbReference type="EC" id="2.7.7.7" evidence="3"/>
<dbReference type="Pfam" id="PF17657">
    <property type="entry name" value="DNA_pol3_finger"/>
    <property type="match status" value="1"/>
</dbReference>
<dbReference type="FunFam" id="1.10.150.870:FF:000001">
    <property type="entry name" value="DNA polymerase III subunit alpha"/>
    <property type="match status" value="1"/>
</dbReference>
<evidence type="ECO:0000256" key="5">
    <source>
        <dbReference type="ARBA" id="ARBA00022490"/>
    </source>
</evidence>
<gene>
    <name evidence="14" type="ORF">SAMN05216272_104486</name>
</gene>
<dbReference type="SUPFAM" id="SSF89550">
    <property type="entry name" value="PHP domain-like"/>
    <property type="match status" value="1"/>
</dbReference>
<proteinExistence type="inferred from homology"/>
<dbReference type="Gene3D" id="1.10.10.1600">
    <property type="entry name" value="Bacterial DNA polymerase III alpha subunit, thumb domain"/>
    <property type="match status" value="1"/>
</dbReference>
<dbReference type="NCBIfam" id="TIGR00594">
    <property type="entry name" value="polc"/>
    <property type="match status" value="1"/>
</dbReference>